<name>A0A0F9ED01_9ZZZZ</name>
<dbReference type="EMBL" id="LAZR01035362">
    <property type="protein sequence ID" value="KKL27716.1"/>
    <property type="molecule type" value="Genomic_DNA"/>
</dbReference>
<gene>
    <name evidence="2" type="ORF">LCGC14_2382370</name>
</gene>
<evidence type="ECO:0000256" key="1">
    <source>
        <dbReference type="SAM" id="MobiDB-lite"/>
    </source>
</evidence>
<feature type="region of interest" description="Disordered" evidence="1">
    <location>
        <begin position="1"/>
        <end position="29"/>
    </location>
</feature>
<evidence type="ECO:0000313" key="2">
    <source>
        <dbReference type="EMBL" id="KKL27716.1"/>
    </source>
</evidence>
<protein>
    <submittedName>
        <fullName evidence="2">Uncharacterized protein</fullName>
    </submittedName>
</protein>
<proteinExistence type="predicted"/>
<comment type="caution">
    <text evidence="2">The sequence shown here is derived from an EMBL/GenBank/DDBJ whole genome shotgun (WGS) entry which is preliminary data.</text>
</comment>
<sequence length="56" mass="6368">METSNRKVRAQSPPTPKHCQARRTRRHPQPDRIALATAQAAIIKLLAKAILESRRK</sequence>
<accession>A0A0F9ED01</accession>
<reference evidence="2" key="1">
    <citation type="journal article" date="2015" name="Nature">
        <title>Complex archaea that bridge the gap between prokaryotes and eukaryotes.</title>
        <authorList>
            <person name="Spang A."/>
            <person name="Saw J.H."/>
            <person name="Jorgensen S.L."/>
            <person name="Zaremba-Niedzwiedzka K."/>
            <person name="Martijn J."/>
            <person name="Lind A.E."/>
            <person name="van Eijk R."/>
            <person name="Schleper C."/>
            <person name="Guy L."/>
            <person name="Ettema T.J."/>
        </authorList>
    </citation>
    <scope>NUCLEOTIDE SEQUENCE</scope>
</reference>
<organism evidence="2">
    <name type="scientific">marine sediment metagenome</name>
    <dbReference type="NCBI Taxonomy" id="412755"/>
    <lineage>
        <taxon>unclassified sequences</taxon>
        <taxon>metagenomes</taxon>
        <taxon>ecological metagenomes</taxon>
    </lineage>
</organism>
<dbReference type="AlphaFoldDB" id="A0A0F9ED01"/>